<evidence type="ECO:0000256" key="1">
    <source>
        <dbReference type="ARBA" id="ARBA00005755"/>
    </source>
</evidence>
<evidence type="ECO:0000256" key="5">
    <source>
        <dbReference type="ARBA" id="ARBA00022705"/>
    </source>
</evidence>
<dbReference type="InterPro" id="IPR043502">
    <property type="entry name" value="DNA/RNA_pol_sf"/>
</dbReference>
<evidence type="ECO:0000256" key="3">
    <source>
        <dbReference type="ARBA" id="ARBA00022679"/>
    </source>
</evidence>
<dbReference type="EMBL" id="BARS01050766">
    <property type="protein sequence ID" value="GAG51255.1"/>
    <property type="molecule type" value="Genomic_DNA"/>
</dbReference>
<comment type="catalytic activity">
    <reaction evidence="8">
        <text>DNA(n) + a 2'-deoxyribonucleoside 5'-triphosphate = DNA(n+1) + diphosphate</text>
        <dbReference type="Rhea" id="RHEA:22508"/>
        <dbReference type="Rhea" id="RHEA-COMP:17339"/>
        <dbReference type="Rhea" id="RHEA-COMP:17340"/>
        <dbReference type="ChEBI" id="CHEBI:33019"/>
        <dbReference type="ChEBI" id="CHEBI:61560"/>
        <dbReference type="ChEBI" id="CHEBI:173112"/>
        <dbReference type="EC" id="2.7.7.7"/>
    </reaction>
</comment>
<dbReference type="InterPro" id="IPR004868">
    <property type="entry name" value="DNA-dir_DNA_pol_B_mt/vir"/>
</dbReference>
<dbReference type="PROSITE" id="PS00116">
    <property type="entry name" value="DNA_POLYMERASE_B"/>
    <property type="match status" value="1"/>
</dbReference>
<comment type="similarity">
    <text evidence="1">Belongs to the DNA polymerase type-B family.</text>
</comment>
<dbReference type="GO" id="GO:0000166">
    <property type="term" value="F:nucleotide binding"/>
    <property type="evidence" value="ECO:0007669"/>
    <property type="project" value="InterPro"/>
</dbReference>
<comment type="caution">
    <text evidence="10">The sequence shown here is derived from an EMBL/GenBank/DDBJ whole genome shotgun (WGS) entry which is preliminary data.</text>
</comment>
<dbReference type="AlphaFoldDB" id="X0Y668"/>
<dbReference type="EC" id="2.7.7.7" evidence="2"/>
<evidence type="ECO:0000313" key="10">
    <source>
        <dbReference type="EMBL" id="GAG51255.1"/>
    </source>
</evidence>
<dbReference type="InterPro" id="IPR023211">
    <property type="entry name" value="DNA_pol_palm_dom_sf"/>
</dbReference>
<protein>
    <recommendedName>
        <fullName evidence="2">DNA-directed DNA polymerase</fullName>
        <ecNumber evidence="2">2.7.7.7</ecNumber>
    </recommendedName>
</protein>
<feature type="domain" description="DNA-directed DNA polymerase family B mitochondria/virus" evidence="9">
    <location>
        <begin position="3"/>
        <end position="70"/>
    </location>
</feature>
<reference evidence="10" key="1">
    <citation type="journal article" date="2014" name="Front. Microbiol.">
        <title>High frequency of phylogenetically diverse reductive dehalogenase-homologous genes in deep subseafloor sedimentary metagenomes.</title>
        <authorList>
            <person name="Kawai M."/>
            <person name="Futagami T."/>
            <person name="Toyoda A."/>
            <person name="Takaki Y."/>
            <person name="Nishi S."/>
            <person name="Hori S."/>
            <person name="Arai W."/>
            <person name="Tsubouchi T."/>
            <person name="Morono Y."/>
            <person name="Uchiyama I."/>
            <person name="Ito T."/>
            <person name="Fujiyama A."/>
            <person name="Inagaki F."/>
            <person name="Takami H."/>
        </authorList>
    </citation>
    <scope>NUCLEOTIDE SEQUENCE</scope>
    <source>
        <strain evidence="10">Expedition CK06-06</strain>
    </source>
</reference>
<dbReference type="SUPFAM" id="SSF56672">
    <property type="entry name" value="DNA/RNA polymerases"/>
    <property type="match status" value="1"/>
</dbReference>
<feature type="non-terminal residue" evidence="10">
    <location>
        <position position="237"/>
    </location>
</feature>
<evidence type="ECO:0000256" key="8">
    <source>
        <dbReference type="ARBA" id="ARBA00049244"/>
    </source>
</evidence>
<keyword evidence="6" id="KW-0239">DNA-directed DNA polymerase</keyword>
<dbReference type="GO" id="GO:0003887">
    <property type="term" value="F:DNA-directed DNA polymerase activity"/>
    <property type="evidence" value="ECO:0007669"/>
    <property type="project" value="UniProtKB-KW"/>
</dbReference>
<dbReference type="GO" id="GO:0006260">
    <property type="term" value="P:DNA replication"/>
    <property type="evidence" value="ECO:0007669"/>
    <property type="project" value="UniProtKB-KW"/>
</dbReference>
<evidence type="ECO:0000256" key="4">
    <source>
        <dbReference type="ARBA" id="ARBA00022695"/>
    </source>
</evidence>
<evidence type="ECO:0000256" key="7">
    <source>
        <dbReference type="ARBA" id="ARBA00023125"/>
    </source>
</evidence>
<accession>X0Y668</accession>
<dbReference type="GO" id="GO:0003677">
    <property type="term" value="F:DNA binding"/>
    <property type="evidence" value="ECO:0007669"/>
    <property type="project" value="UniProtKB-KW"/>
</dbReference>
<proteinExistence type="inferred from homology"/>
<name>X0Y668_9ZZZZ</name>
<keyword evidence="5" id="KW-0235">DNA replication</keyword>
<evidence type="ECO:0000256" key="2">
    <source>
        <dbReference type="ARBA" id="ARBA00012417"/>
    </source>
</evidence>
<organism evidence="10">
    <name type="scientific">marine sediment metagenome</name>
    <dbReference type="NCBI Taxonomy" id="412755"/>
    <lineage>
        <taxon>unclassified sequences</taxon>
        <taxon>metagenomes</taxon>
        <taxon>ecological metagenomes</taxon>
    </lineage>
</organism>
<dbReference type="Gene3D" id="3.90.1600.10">
    <property type="entry name" value="Palm domain of DNA polymerase"/>
    <property type="match status" value="1"/>
</dbReference>
<gene>
    <name evidence="10" type="ORF">S01H1_75726</name>
</gene>
<dbReference type="Gene3D" id="1.10.287.690">
    <property type="entry name" value="Helix hairpin bin"/>
    <property type="match status" value="1"/>
</dbReference>
<dbReference type="Pfam" id="PF03175">
    <property type="entry name" value="DNA_pol_B_2"/>
    <property type="match status" value="1"/>
</dbReference>
<dbReference type="InterPro" id="IPR017964">
    <property type="entry name" value="DNA-dir_DNA_pol_B_CS"/>
</dbReference>
<evidence type="ECO:0000259" key="9">
    <source>
        <dbReference type="Pfam" id="PF03175"/>
    </source>
</evidence>
<feature type="non-terminal residue" evidence="10">
    <location>
        <position position="1"/>
    </location>
</feature>
<keyword evidence="4" id="KW-0548">Nucleotidyltransferase</keyword>
<keyword evidence="7" id="KW-0238">DNA-binding</keyword>
<evidence type="ECO:0000256" key="6">
    <source>
        <dbReference type="ARBA" id="ARBA00022932"/>
    </source>
</evidence>
<keyword evidence="3" id="KW-0808">Transferase</keyword>
<sequence length="237" mass="27379">TPELLYALKHGHVVKVLDAVSYEQAPIFESYVDTMYGLRQDFKVRQNKEYEQIVKYLLNSLYGKFGQKAEEWVKIGDVPGEPDREEMILYKNPRRAMRLRYLLGELFELKGHTEAYNSFPAIASHVTAYARLYLWELMQACGHGNYVYCDTDSLMVTDVGRDNLSPYLSPTELGKLKLERTVDHLIIRGLKDYSADEKVVIKGVRKSARQISDGVYTQEQWPSFKGIFKSTDANRYV</sequence>